<accession>A0A0D8HFG5</accession>
<feature type="compositionally biased region" description="Polar residues" evidence="1">
    <location>
        <begin position="156"/>
        <end position="170"/>
    </location>
</feature>
<comment type="caution">
    <text evidence="2">The sequence shown here is derived from an EMBL/GenBank/DDBJ whole genome shotgun (WGS) entry which is preliminary data.</text>
</comment>
<sequence>MASGTARATEDIASKIAAIQHDMADTINVISEIRGVIDMISDFRSSISSAVEEQYATTAEIVRVTQVSSTESHAIATAIPFDGEAAAATNTASINAASTADAFSKKLAQELTSLIGRFGGSSTAPSQSSTVGNHSALRAQKGPKRDRFGQGPSRAGRSTANFSGSRSSKR</sequence>
<dbReference type="STRING" id="1280514.AXFE_24380"/>
<evidence type="ECO:0000313" key="3">
    <source>
        <dbReference type="Proteomes" id="UP000032360"/>
    </source>
</evidence>
<dbReference type="EMBL" id="JXYS01000076">
    <property type="protein sequence ID" value="KJF16705.1"/>
    <property type="molecule type" value="Genomic_DNA"/>
</dbReference>
<organism evidence="2 3">
    <name type="scientific">Acidithrix ferrooxidans</name>
    <dbReference type="NCBI Taxonomy" id="1280514"/>
    <lineage>
        <taxon>Bacteria</taxon>
        <taxon>Bacillati</taxon>
        <taxon>Actinomycetota</taxon>
        <taxon>Acidimicrobiia</taxon>
        <taxon>Acidimicrobiales</taxon>
        <taxon>Acidimicrobiaceae</taxon>
        <taxon>Acidithrix</taxon>
    </lineage>
</organism>
<dbReference type="AlphaFoldDB" id="A0A0D8HFG5"/>
<keyword evidence="3" id="KW-1185">Reference proteome</keyword>
<reference evidence="2 3" key="1">
    <citation type="submission" date="2015-01" db="EMBL/GenBank/DDBJ databases">
        <title>Draft genome of the acidophilic iron oxidizer Acidithrix ferrooxidans strain Py-F3.</title>
        <authorList>
            <person name="Poehlein A."/>
            <person name="Eisen S."/>
            <person name="Schloemann M."/>
            <person name="Johnson B.D."/>
            <person name="Daniel R."/>
            <person name="Muehling M."/>
        </authorList>
    </citation>
    <scope>NUCLEOTIDE SEQUENCE [LARGE SCALE GENOMIC DNA]</scope>
    <source>
        <strain evidence="2 3">Py-F3</strain>
    </source>
</reference>
<dbReference type="Proteomes" id="UP000032360">
    <property type="component" value="Unassembled WGS sequence"/>
</dbReference>
<protein>
    <submittedName>
        <fullName evidence="2">Uncharacterized protein</fullName>
    </submittedName>
</protein>
<feature type="region of interest" description="Disordered" evidence="1">
    <location>
        <begin position="119"/>
        <end position="170"/>
    </location>
</feature>
<feature type="compositionally biased region" description="Polar residues" evidence="1">
    <location>
        <begin position="120"/>
        <end position="133"/>
    </location>
</feature>
<gene>
    <name evidence="2" type="ORF">AXFE_24380</name>
</gene>
<evidence type="ECO:0000313" key="2">
    <source>
        <dbReference type="EMBL" id="KJF16705.1"/>
    </source>
</evidence>
<dbReference type="SUPFAM" id="SSF58104">
    <property type="entry name" value="Methyl-accepting chemotaxis protein (MCP) signaling domain"/>
    <property type="match status" value="1"/>
</dbReference>
<proteinExistence type="predicted"/>
<evidence type="ECO:0000256" key="1">
    <source>
        <dbReference type="SAM" id="MobiDB-lite"/>
    </source>
</evidence>
<name>A0A0D8HFG5_9ACTN</name>